<keyword evidence="6" id="KW-1185">Reference proteome</keyword>
<comment type="cofactor">
    <cofactor evidence="1">
        <name>Zn(2+)</name>
        <dbReference type="ChEBI" id="CHEBI:29105"/>
    </cofactor>
</comment>
<evidence type="ECO:0000256" key="2">
    <source>
        <dbReference type="PROSITE-ProRule" id="PRU01211"/>
    </source>
</evidence>
<evidence type="ECO:0000259" key="4">
    <source>
        <dbReference type="PROSITE" id="PS51864"/>
    </source>
</evidence>
<protein>
    <recommendedName>
        <fullName evidence="4">Peptidase M12A domain-containing protein</fullName>
    </recommendedName>
</protein>
<feature type="region of interest" description="Disordered" evidence="3">
    <location>
        <begin position="308"/>
        <end position="335"/>
    </location>
</feature>
<accession>A0A8J9VZ86</accession>
<proteinExistence type="predicted"/>
<dbReference type="AlphaFoldDB" id="A0A8J9VZ86"/>
<dbReference type="OrthoDB" id="291007at2759"/>
<name>A0A8J9VZ86_9NEOP</name>
<organism evidence="5 6">
    <name type="scientific">Brenthis ino</name>
    <name type="common">lesser marbled fritillary</name>
    <dbReference type="NCBI Taxonomy" id="405034"/>
    <lineage>
        <taxon>Eukaryota</taxon>
        <taxon>Metazoa</taxon>
        <taxon>Ecdysozoa</taxon>
        <taxon>Arthropoda</taxon>
        <taxon>Hexapoda</taxon>
        <taxon>Insecta</taxon>
        <taxon>Pterygota</taxon>
        <taxon>Neoptera</taxon>
        <taxon>Endopterygota</taxon>
        <taxon>Lepidoptera</taxon>
        <taxon>Glossata</taxon>
        <taxon>Ditrysia</taxon>
        <taxon>Papilionoidea</taxon>
        <taxon>Nymphalidae</taxon>
        <taxon>Heliconiinae</taxon>
        <taxon>Argynnini</taxon>
        <taxon>Brenthis</taxon>
    </lineage>
</organism>
<dbReference type="PROSITE" id="PS51864">
    <property type="entry name" value="ASTACIN"/>
    <property type="match status" value="1"/>
</dbReference>
<feature type="domain" description="Peptidase M12A" evidence="4">
    <location>
        <begin position="1"/>
        <end position="47"/>
    </location>
</feature>
<reference evidence="5" key="1">
    <citation type="submission" date="2021-12" db="EMBL/GenBank/DDBJ databases">
        <authorList>
            <person name="Martin H S."/>
        </authorList>
    </citation>
    <scope>NUCLEOTIDE SEQUENCE</scope>
</reference>
<dbReference type="Proteomes" id="UP000838878">
    <property type="component" value="Chromosome 9"/>
</dbReference>
<dbReference type="EMBL" id="OV170229">
    <property type="protein sequence ID" value="CAH0731125.1"/>
    <property type="molecule type" value="Genomic_DNA"/>
</dbReference>
<evidence type="ECO:0000256" key="1">
    <source>
        <dbReference type="ARBA" id="ARBA00001947"/>
    </source>
</evidence>
<feature type="non-terminal residue" evidence="5">
    <location>
        <position position="503"/>
    </location>
</feature>
<evidence type="ECO:0000256" key="3">
    <source>
        <dbReference type="SAM" id="MobiDB-lite"/>
    </source>
</evidence>
<dbReference type="GO" id="GO:0004222">
    <property type="term" value="F:metalloendopeptidase activity"/>
    <property type="evidence" value="ECO:0007669"/>
    <property type="project" value="InterPro"/>
</dbReference>
<gene>
    <name evidence="5" type="ORF">BINO364_LOCUS16032</name>
</gene>
<evidence type="ECO:0000313" key="6">
    <source>
        <dbReference type="Proteomes" id="UP000838878"/>
    </source>
</evidence>
<comment type="caution">
    <text evidence="2">Lacks conserved residue(s) required for the propagation of feature annotation.</text>
</comment>
<sequence length="503" mass="58300">MHFGERDYSKNGHRTIIFKNTDTKQQRIGLSKTDIRKIEIIYGPECQRRDRQAKIDICKNYPVLRKKREINITLGSLRVNRNITAPPENLTDELTQSINELGITNELQKLIEHVHKITAVALENARIKHCNNSKEKTDNNNENNAFNPTNDITKVIEVVKDYAESVIKKVETNLTAFCDSTDSIDIFHIGRCRGNENRCPGYYKSTKSDQMKYSTQYRPYIVRSTRHDGKGHKLQYDDHWLRTNNNSETRGKRDLTGVIDNQSTDKIDVANVTTSGNASKEVLRMGTTIISQNIVNFASLRRFGNRKHSLNRNKERQPEIGDESYVSLEKPKNSKKIEKNRPEFINVELNPQKLTINRQERYRERKEKERNIKDREEVIHLADGIVDTLGPKRQKIHKERKRTSVPETVELSKKNKEFYAERVWPDGIVRYVITEDSNYDLQGMRARLAEVNNILKKKTCVRIEEVSEREGQKYEDYLVLDGSADYVTGTVGGKQVSSNFLIQ</sequence>
<dbReference type="InterPro" id="IPR001506">
    <property type="entry name" value="Peptidase_M12A"/>
</dbReference>
<dbReference type="GO" id="GO:0006508">
    <property type="term" value="P:proteolysis"/>
    <property type="evidence" value="ECO:0007669"/>
    <property type="project" value="InterPro"/>
</dbReference>
<evidence type="ECO:0000313" key="5">
    <source>
        <dbReference type="EMBL" id="CAH0731125.1"/>
    </source>
</evidence>